<name>A0A347ZNS5_9CHLR</name>
<evidence type="ECO:0000256" key="9">
    <source>
        <dbReference type="ARBA" id="ARBA00023049"/>
    </source>
</evidence>
<evidence type="ECO:0000256" key="4">
    <source>
        <dbReference type="ARBA" id="ARBA00008236"/>
    </source>
</evidence>
<dbReference type="InterPro" id="IPR035097">
    <property type="entry name" value="M29_N-terminal"/>
</dbReference>
<reference evidence="10 11" key="1">
    <citation type="submission" date="2018-08" db="EMBL/GenBank/DDBJ databases">
        <title>Genomic Encyclopedia of Type Strains, Phase IV (KMG-IV): sequencing the most valuable type-strain genomes for metagenomic binning, comparative biology and taxonomic classification.</title>
        <authorList>
            <person name="Goeker M."/>
        </authorList>
    </citation>
    <scope>NUCLEOTIDE SEQUENCE [LARGE SCALE GENOMIC DNA]</scope>
    <source>
        <strain evidence="10 11">DSM 23923</strain>
    </source>
</reference>
<dbReference type="SUPFAM" id="SSF144052">
    <property type="entry name" value="Thermophilic metalloprotease-like"/>
    <property type="match status" value="1"/>
</dbReference>
<dbReference type="AlphaFoldDB" id="A0A347ZNS5"/>
<keyword evidence="8" id="KW-0378">Hydrolase</keyword>
<comment type="cofactor">
    <cofactor evidence="2">
        <name>Mg(2+)</name>
        <dbReference type="ChEBI" id="CHEBI:18420"/>
    </cofactor>
</comment>
<dbReference type="InterPro" id="IPR000787">
    <property type="entry name" value="Peptidase_M29"/>
</dbReference>
<keyword evidence="9" id="KW-0482">Metalloprotease</keyword>
<comment type="cofactor">
    <cofactor evidence="3">
        <name>Zn(2+)</name>
        <dbReference type="ChEBI" id="CHEBI:29105"/>
    </cofactor>
</comment>
<dbReference type="GO" id="GO:0046872">
    <property type="term" value="F:metal ion binding"/>
    <property type="evidence" value="ECO:0007669"/>
    <property type="project" value="UniProtKB-KW"/>
</dbReference>
<sequence>MRDERIDKLADLLVNYSLQVQPKQKVLIHGEWGAEPLLGAIFRKSLQVGAYPFVVPYTSDWIESTLRYASPEQYAAVYEPFKEFYQTYDARARILGETNTKELSQFDPKKVAELYGIYGEALKIVLDREAKGEMKWVAALFPTLAYAQDANMSLSEYEDFVYDACMPDKDDPVGYWKSVEKRQEKAIAWLKGKKNVHVTAPGTDLTLSIEGRPFINCACQVNVPDGEIFTSPVENSANGHVHFTYPTMYEGFEVTNVRLEFKDGKCVKATADKNEEYLNSKLDGDKGARYLGEFAIGTNERINKFTGQILFDEKIGGSFHMALGHGYPESLSENTESSIHWDMICDLRKGGEITVDGELFYQNGKFVVDF</sequence>
<keyword evidence="11" id="KW-1185">Reference proteome</keyword>
<dbReference type="Gene3D" id="3.40.1830.10">
    <property type="entry name" value="Thermophilic metalloprotease (M29)"/>
    <property type="match status" value="1"/>
</dbReference>
<evidence type="ECO:0000256" key="6">
    <source>
        <dbReference type="ARBA" id="ARBA00022670"/>
    </source>
</evidence>
<organism evidence="10 11">
    <name type="scientific">Pelolinea submarina</name>
    <dbReference type="NCBI Taxonomy" id="913107"/>
    <lineage>
        <taxon>Bacteria</taxon>
        <taxon>Bacillati</taxon>
        <taxon>Chloroflexota</taxon>
        <taxon>Anaerolineae</taxon>
        <taxon>Anaerolineales</taxon>
        <taxon>Anaerolineaceae</taxon>
        <taxon>Pelolinea</taxon>
    </lineage>
</organism>
<dbReference type="OrthoDB" id="9803993at2"/>
<dbReference type="GO" id="GO:0004177">
    <property type="term" value="F:aminopeptidase activity"/>
    <property type="evidence" value="ECO:0007669"/>
    <property type="project" value="UniProtKB-KW"/>
</dbReference>
<evidence type="ECO:0000313" key="10">
    <source>
        <dbReference type="EMBL" id="REG08559.1"/>
    </source>
</evidence>
<dbReference type="GO" id="GO:0008237">
    <property type="term" value="F:metallopeptidase activity"/>
    <property type="evidence" value="ECO:0007669"/>
    <property type="project" value="UniProtKB-KW"/>
</dbReference>
<evidence type="ECO:0000256" key="1">
    <source>
        <dbReference type="ARBA" id="ARBA00001941"/>
    </source>
</evidence>
<dbReference type="InterPro" id="IPR052170">
    <property type="entry name" value="M29_Exopeptidase"/>
</dbReference>
<dbReference type="PRINTS" id="PR00919">
    <property type="entry name" value="THERMOPTASE"/>
</dbReference>
<keyword evidence="6" id="KW-0645">Protease</keyword>
<gene>
    <name evidence="10" type="ORF">DFR64_1929</name>
</gene>
<accession>A0A347ZNS5</accession>
<evidence type="ECO:0000256" key="8">
    <source>
        <dbReference type="ARBA" id="ARBA00022801"/>
    </source>
</evidence>
<evidence type="ECO:0000313" key="11">
    <source>
        <dbReference type="Proteomes" id="UP000256388"/>
    </source>
</evidence>
<protein>
    <submittedName>
        <fullName evidence="10">Aminopeptidase</fullName>
    </submittedName>
</protein>
<comment type="caution">
    <text evidence="10">The sequence shown here is derived from an EMBL/GenBank/DDBJ whole genome shotgun (WGS) entry which is preliminary data.</text>
</comment>
<dbReference type="Pfam" id="PF02073">
    <property type="entry name" value="Peptidase_M29"/>
    <property type="match status" value="1"/>
</dbReference>
<dbReference type="EMBL" id="QUMS01000002">
    <property type="protein sequence ID" value="REG08559.1"/>
    <property type="molecule type" value="Genomic_DNA"/>
</dbReference>
<evidence type="ECO:0000256" key="7">
    <source>
        <dbReference type="ARBA" id="ARBA00022723"/>
    </source>
</evidence>
<dbReference type="PANTHER" id="PTHR34448">
    <property type="entry name" value="AMINOPEPTIDASE"/>
    <property type="match status" value="1"/>
</dbReference>
<comment type="similarity">
    <text evidence="4">Belongs to the peptidase M29 family.</text>
</comment>
<proteinExistence type="inferred from homology"/>
<evidence type="ECO:0000256" key="3">
    <source>
        <dbReference type="ARBA" id="ARBA00001947"/>
    </source>
</evidence>
<keyword evidence="5 10" id="KW-0031">Aminopeptidase</keyword>
<keyword evidence="7" id="KW-0479">Metal-binding</keyword>
<dbReference type="GO" id="GO:0006508">
    <property type="term" value="P:proteolysis"/>
    <property type="evidence" value="ECO:0007669"/>
    <property type="project" value="UniProtKB-KW"/>
</dbReference>
<comment type="cofactor">
    <cofactor evidence="1">
        <name>Co(2+)</name>
        <dbReference type="ChEBI" id="CHEBI:48828"/>
    </cofactor>
</comment>
<evidence type="ECO:0000256" key="2">
    <source>
        <dbReference type="ARBA" id="ARBA00001946"/>
    </source>
</evidence>
<dbReference type="RefSeq" id="WP_116225211.1">
    <property type="nucleotide sequence ID" value="NZ_AP018437.1"/>
</dbReference>
<dbReference type="Proteomes" id="UP000256388">
    <property type="component" value="Unassembled WGS sequence"/>
</dbReference>
<dbReference type="PANTHER" id="PTHR34448:SF1">
    <property type="entry name" value="BLL6088 PROTEIN"/>
    <property type="match status" value="1"/>
</dbReference>
<evidence type="ECO:0000256" key="5">
    <source>
        <dbReference type="ARBA" id="ARBA00022438"/>
    </source>
</evidence>